<feature type="transmembrane region" description="Helical" evidence="2">
    <location>
        <begin position="37"/>
        <end position="58"/>
    </location>
</feature>
<accession>A0ABW0BK96</accession>
<evidence type="ECO:0000256" key="1">
    <source>
        <dbReference type="SAM" id="MobiDB-lite"/>
    </source>
</evidence>
<feature type="region of interest" description="Disordered" evidence="1">
    <location>
        <begin position="60"/>
        <end position="96"/>
    </location>
</feature>
<keyword evidence="2" id="KW-0812">Transmembrane</keyword>
<dbReference type="Proteomes" id="UP001596087">
    <property type="component" value="Unassembled WGS sequence"/>
</dbReference>
<organism evidence="3 4">
    <name type="scientific">Nocardioides taihuensis</name>
    <dbReference type="NCBI Taxonomy" id="1835606"/>
    <lineage>
        <taxon>Bacteria</taxon>
        <taxon>Bacillati</taxon>
        <taxon>Actinomycetota</taxon>
        <taxon>Actinomycetes</taxon>
        <taxon>Propionibacteriales</taxon>
        <taxon>Nocardioidaceae</taxon>
        <taxon>Nocardioides</taxon>
    </lineage>
</organism>
<keyword evidence="4" id="KW-1185">Reference proteome</keyword>
<name>A0ABW0BK96_9ACTN</name>
<dbReference type="RefSeq" id="WP_378591059.1">
    <property type="nucleotide sequence ID" value="NZ_JBHSKD010000017.1"/>
</dbReference>
<protein>
    <recommendedName>
        <fullName evidence="5">DUF4352 domain-containing protein</fullName>
    </recommendedName>
</protein>
<dbReference type="EMBL" id="JBHSKD010000017">
    <property type="protein sequence ID" value="MFC5177759.1"/>
    <property type="molecule type" value="Genomic_DNA"/>
</dbReference>
<keyword evidence="2" id="KW-0472">Membrane</keyword>
<evidence type="ECO:0000313" key="3">
    <source>
        <dbReference type="EMBL" id="MFC5177759.1"/>
    </source>
</evidence>
<sequence length="286" mass="30312">MSGLREAFDELTVGVPVYGDLDRAIERAAREQRHRNGVVAGLAAAAAVVAVVAGAAVVTDDDTDSRQPITPATTATPPSPTEGESADTWEPPEPLRNANASRVVTPEYDLYGNALPVGDSGDAAIADVDIVSVGEAQDGHGGSSWRFQLAARPQLDPVGRVIAYGVVVDGDGDFKADCQIGINNEAPERGAFHVWVTNLRTRETAVQDGAPYGMPVEFSHPAEPGMGRFPPEMSFGFLRGLEHPAPCDPFDDSSIFYVWSSATAGGQVVARDFAPDSAWTPIRWPD</sequence>
<evidence type="ECO:0000313" key="4">
    <source>
        <dbReference type="Proteomes" id="UP001596087"/>
    </source>
</evidence>
<reference evidence="4" key="1">
    <citation type="journal article" date="2019" name="Int. J. Syst. Evol. Microbiol.">
        <title>The Global Catalogue of Microorganisms (GCM) 10K type strain sequencing project: providing services to taxonomists for standard genome sequencing and annotation.</title>
        <authorList>
            <consortium name="The Broad Institute Genomics Platform"/>
            <consortium name="The Broad Institute Genome Sequencing Center for Infectious Disease"/>
            <person name="Wu L."/>
            <person name="Ma J."/>
        </authorList>
    </citation>
    <scope>NUCLEOTIDE SEQUENCE [LARGE SCALE GENOMIC DNA]</scope>
    <source>
        <strain evidence="4">DFY41</strain>
    </source>
</reference>
<proteinExistence type="predicted"/>
<keyword evidence="2" id="KW-1133">Transmembrane helix</keyword>
<evidence type="ECO:0008006" key="5">
    <source>
        <dbReference type="Google" id="ProtNLM"/>
    </source>
</evidence>
<gene>
    <name evidence="3" type="ORF">ACFPGP_13845</name>
</gene>
<evidence type="ECO:0000256" key="2">
    <source>
        <dbReference type="SAM" id="Phobius"/>
    </source>
</evidence>
<comment type="caution">
    <text evidence="3">The sequence shown here is derived from an EMBL/GenBank/DDBJ whole genome shotgun (WGS) entry which is preliminary data.</text>
</comment>